<gene>
    <name evidence="4" type="ORF">ENS15_03510</name>
</gene>
<accession>A0A7C3N6W8</accession>
<sequence length="341" mass="38641">MKKVFFANSLKGTLSNREIFLIYKKIFSSKDDTVIPVSDGGDGFLNLIKFIYPSAKKRVFKTFSPEGEKIEVETFEFKNSLYIESAKIVGFLNVKDIFKNPEKRSSKGLGYILKKVYKDYKKIYLGIGGTTTFDLGSGSFEILNYETLKLPDSEILIDLKKNKNSILLKNLISVCDVRSPLDGKYGALAFLKQKGVKDEDIKFYGSLFKYLAKKYNISGKEFLGSGGGLGFFTHFAGGKNISSWEFLSKNIQIEKLIKESDCIVIDEGKFDDQSLMGKINGEIVKRSLKYKKKVFVITGDVDIKSKNLKKLLTFIILDKKSKDYKIEFFKKAKILKEIVDG</sequence>
<comment type="similarity">
    <text evidence="1">Belongs to the glycerate kinase type-1 family.</text>
</comment>
<dbReference type="PANTHER" id="PTHR21599:SF0">
    <property type="entry name" value="GLYCERATE KINASE"/>
    <property type="match status" value="1"/>
</dbReference>
<dbReference type="Pfam" id="PF02595">
    <property type="entry name" value="Gly_kinase"/>
    <property type="match status" value="1"/>
</dbReference>
<dbReference type="InterPro" id="IPR036129">
    <property type="entry name" value="Glycerate_kinase_sf"/>
</dbReference>
<comment type="caution">
    <text evidence="4">The sequence shown here is derived from an EMBL/GenBank/DDBJ whole genome shotgun (WGS) entry which is preliminary data.</text>
</comment>
<proteinExistence type="inferred from homology"/>
<dbReference type="AlphaFoldDB" id="A0A7C3N6W8"/>
<keyword evidence="3" id="KW-0418">Kinase</keyword>
<name>A0A7C3N6W8_UNCW3</name>
<evidence type="ECO:0008006" key="5">
    <source>
        <dbReference type="Google" id="ProtNLM"/>
    </source>
</evidence>
<protein>
    <recommendedName>
        <fullName evidence="5">Glycerate kinase</fullName>
    </recommendedName>
</protein>
<dbReference type="GO" id="GO:0008887">
    <property type="term" value="F:glycerate kinase activity"/>
    <property type="evidence" value="ECO:0007669"/>
    <property type="project" value="InterPro"/>
</dbReference>
<keyword evidence="2" id="KW-0808">Transferase</keyword>
<dbReference type="SUPFAM" id="SSF110738">
    <property type="entry name" value="Glycerate kinase I"/>
    <property type="match status" value="1"/>
</dbReference>
<dbReference type="PANTHER" id="PTHR21599">
    <property type="entry name" value="GLYCERATE KINASE"/>
    <property type="match status" value="1"/>
</dbReference>
<organism evidence="4">
    <name type="scientific">candidate division WOR-3 bacterium</name>
    <dbReference type="NCBI Taxonomy" id="2052148"/>
    <lineage>
        <taxon>Bacteria</taxon>
        <taxon>Bacteria division WOR-3</taxon>
    </lineage>
</organism>
<evidence type="ECO:0000256" key="1">
    <source>
        <dbReference type="ARBA" id="ARBA00006284"/>
    </source>
</evidence>
<dbReference type="EMBL" id="DSTT01000004">
    <property type="protein sequence ID" value="HFK23700.1"/>
    <property type="molecule type" value="Genomic_DNA"/>
</dbReference>
<dbReference type="GO" id="GO:0031388">
    <property type="term" value="P:organic acid phosphorylation"/>
    <property type="evidence" value="ECO:0007669"/>
    <property type="project" value="InterPro"/>
</dbReference>
<dbReference type="InterPro" id="IPR004381">
    <property type="entry name" value="Glycerate_kinase"/>
</dbReference>
<dbReference type="InterPro" id="IPR018193">
    <property type="entry name" value="Glyc_kinase_flavodox-like_fold"/>
</dbReference>
<evidence type="ECO:0000256" key="3">
    <source>
        <dbReference type="ARBA" id="ARBA00022777"/>
    </source>
</evidence>
<evidence type="ECO:0000256" key="2">
    <source>
        <dbReference type="ARBA" id="ARBA00022679"/>
    </source>
</evidence>
<dbReference type="InterPro" id="IPR018197">
    <property type="entry name" value="Glycerate_kinase_RE-like"/>
</dbReference>
<dbReference type="Gene3D" id="3.90.1510.10">
    <property type="entry name" value="Glycerate kinase, domain 2"/>
    <property type="match status" value="1"/>
</dbReference>
<reference evidence="4" key="1">
    <citation type="journal article" date="2020" name="mSystems">
        <title>Genome- and Community-Level Interaction Insights into Carbon Utilization and Element Cycling Functions of Hydrothermarchaeota in Hydrothermal Sediment.</title>
        <authorList>
            <person name="Zhou Z."/>
            <person name="Liu Y."/>
            <person name="Xu W."/>
            <person name="Pan J."/>
            <person name="Luo Z.H."/>
            <person name="Li M."/>
        </authorList>
    </citation>
    <scope>NUCLEOTIDE SEQUENCE [LARGE SCALE GENOMIC DNA]</scope>
    <source>
        <strain evidence="4">SpSt-464</strain>
    </source>
</reference>
<evidence type="ECO:0000313" key="4">
    <source>
        <dbReference type="EMBL" id="HFK23700.1"/>
    </source>
</evidence>
<dbReference type="Gene3D" id="3.40.50.10350">
    <property type="entry name" value="Glycerate kinase, domain 1"/>
    <property type="match status" value="1"/>
</dbReference>